<dbReference type="STRING" id="105984.A0A427XD94"/>
<evidence type="ECO:0000256" key="1">
    <source>
        <dbReference type="SAM" id="MobiDB-lite"/>
    </source>
</evidence>
<dbReference type="GO" id="GO:0006629">
    <property type="term" value="P:lipid metabolic process"/>
    <property type="evidence" value="ECO:0007669"/>
    <property type="project" value="InterPro"/>
</dbReference>
<dbReference type="AlphaFoldDB" id="A0A427XD94"/>
<dbReference type="Gene3D" id="3.40.50.1820">
    <property type="entry name" value="alpha/beta hydrolase"/>
    <property type="match status" value="1"/>
</dbReference>
<keyword evidence="3" id="KW-1185">Reference proteome</keyword>
<protein>
    <recommendedName>
        <fullName evidence="4">Phospholipid:diacylglycerol acyltransferase</fullName>
    </recommendedName>
</protein>
<dbReference type="InterPro" id="IPR029058">
    <property type="entry name" value="AB_hydrolase_fold"/>
</dbReference>
<evidence type="ECO:0008006" key="4">
    <source>
        <dbReference type="Google" id="ProtNLM"/>
    </source>
</evidence>
<organism evidence="2 3">
    <name type="scientific">Apiotrichum porosum</name>
    <dbReference type="NCBI Taxonomy" id="105984"/>
    <lineage>
        <taxon>Eukaryota</taxon>
        <taxon>Fungi</taxon>
        <taxon>Dikarya</taxon>
        <taxon>Basidiomycota</taxon>
        <taxon>Agaricomycotina</taxon>
        <taxon>Tremellomycetes</taxon>
        <taxon>Trichosporonales</taxon>
        <taxon>Trichosporonaceae</taxon>
        <taxon>Apiotrichum</taxon>
    </lineage>
</organism>
<comment type="caution">
    <text evidence="2">The sequence shown here is derived from an EMBL/GenBank/DDBJ whole genome shotgun (WGS) entry which is preliminary data.</text>
</comment>
<dbReference type="RefSeq" id="XP_028472037.1">
    <property type="nucleotide sequence ID" value="XM_028619464.1"/>
</dbReference>
<dbReference type="PANTHER" id="PTHR11440">
    <property type="entry name" value="LECITHIN-CHOLESTEROL ACYLTRANSFERASE-RELATED"/>
    <property type="match status" value="1"/>
</dbReference>
<dbReference type="OrthoDB" id="190846at2759"/>
<name>A0A427XD94_9TREE</name>
<feature type="compositionally biased region" description="Low complexity" evidence="1">
    <location>
        <begin position="10"/>
        <end position="22"/>
    </location>
</feature>
<accession>A0A427XD94</accession>
<sequence>MPETPLSEDASSSSATASGTSTPIGIEFSAPAGLRQRFKTFADDVSRGVEDLAMKIVPNENGMFKVIAPGTPYDELELSPKETHKRRHSKRGGWKKWLAGRRLLIPAAFVFGAAAVWTATTPDLFQGELADLWPMIQTDMRDFIGNMTLVEAARKTMFETRDFTIGDDLAQEFGLKADHPIILIPGIVSTGLESWSTAAAARNLFRSRLWGTSTMIRSVLTDKSRWVEAIAIDLETGLDPPGHKVRAAQGLDAASEFIQGFWIWQKVVQNLATIGYDTNTMDMAAYDWRLAYYNLEVRDNYLSRLKMRIELMHKKTGKKVVLASHSMGGSLALFFLKWVEAEPDAYGFGGGGGSDWVEKHIEAWANVAGTMLGVPKAMTAFMSGEMRDTVELHPLGSYVLEKFFSRKERAKLFRSWPGASSMWMKGGDRIWGNQTSAPDDEPDSTDSFGRLFSFRPQDIDPEPSEPQHNLTLEEVVPYLLTNTAPEYQRMMESNYSIGFENNPKKLKANARDHRKWSNPLEVQLPNAPSMKIYCLYGYGKETERSYFYAKGEYDQEEGRPEGEDEDAFCKADSNDCERVPLDFPLGREHWINNEVTLKDTVPNVRSGVKFGDGDGTIVTASLGAMCVKGWKGKTKWNPAGIEVVTQEYKHQPENFDLRGGALTADHVDILGSSPLNAALLKIAAGRGDLVEEQLGSKVVEYAERMRWD</sequence>
<feature type="region of interest" description="Disordered" evidence="1">
    <location>
        <begin position="1"/>
        <end position="24"/>
    </location>
</feature>
<dbReference type="Proteomes" id="UP000279236">
    <property type="component" value="Unassembled WGS sequence"/>
</dbReference>
<evidence type="ECO:0000313" key="3">
    <source>
        <dbReference type="Proteomes" id="UP000279236"/>
    </source>
</evidence>
<dbReference type="GO" id="GO:0008374">
    <property type="term" value="F:O-acyltransferase activity"/>
    <property type="evidence" value="ECO:0007669"/>
    <property type="project" value="InterPro"/>
</dbReference>
<dbReference type="InterPro" id="IPR003386">
    <property type="entry name" value="LACT/PDAT_acylTrfase"/>
</dbReference>
<dbReference type="Pfam" id="PF02450">
    <property type="entry name" value="LCAT"/>
    <property type="match status" value="1"/>
</dbReference>
<evidence type="ECO:0000313" key="2">
    <source>
        <dbReference type="EMBL" id="RSH76890.1"/>
    </source>
</evidence>
<dbReference type="SUPFAM" id="SSF53474">
    <property type="entry name" value="alpha/beta-Hydrolases"/>
    <property type="match status" value="1"/>
</dbReference>
<dbReference type="EMBL" id="RSCE01000019">
    <property type="protein sequence ID" value="RSH76890.1"/>
    <property type="molecule type" value="Genomic_DNA"/>
</dbReference>
<reference evidence="2 3" key="1">
    <citation type="submission" date="2018-11" db="EMBL/GenBank/DDBJ databases">
        <title>Genome sequence of Apiotrichum porosum DSM 27194.</title>
        <authorList>
            <person name="Aliyu H."/>
            <person name="Gorte O."/>
            <person name="Ochsenreither K."/>
        </authorList>
    </citation>
    <scope>NUCLEOTIDE SEQUENCE [LARGE SCALE GENOMIC DNA]</scope>
    <source>
        <strain evidence="2 3">DSM 27194</strain>
    </source>
</reference>
<proteinExistence type="predicted"/>
<dbReference type="GeneID" id="39588368"/>
<gene>
    <name evidence="2" type="ORF">EHS24_003825</name>
</gene>